<sequence>MASQSPTATASSSQSALTLLSSSILYFALIFTSGLALGCIRVPFLQPILGDRKAQLLEMPVMLVAIAKSAQLIVRRLHPQTSTSHLAAIGFVALVLMLVAEIAGTVFFMGKEWKGWWNWVQDRDAVAGPVYFTLLAVFAAMPVWVDP</sequence>
<comment type="caution">
    <text evidence="1">The sequence shown here is derived from an EMBL/GenBank/DDBJ whole genome shotgun (WGS) entry which is preliminary data.</text>
</comment>
<organism evidence="1 2">
    <name type="scientific">Lindgomyces ingoldianus</name>
    <dbReference type="NCBI Taxonomy" id="673940"/>
    <lineage>
        <taxon>Eukaryota</taxon>
        <taxon>Fungi</taxon>
        <taxon>Dikarya</taxon>
        <taxon>Ascomycota</taxon>
        <taxon>Pezizomycotina</taxon>
        <taxon>Dothideomycetes</taxon>
        <taxon>Pleosporomycetidae</taxon>
        <taxon>Pleosporales</taxon>
        <taxon>Lindgomycetaceae</taxon>
        <taxon>Lindgomyces</taxon>
    </lineage>
</organism>
<keyword evidence="2" id="KW-1185">Reference proteome</keyword>
<reference evidence="1" key="1">
    <citation type="journal article" date="2020" name="Stud. Mycol.">
        <title>101 Dothideomycetes genomes: a test case for predicting lifestyles and emergence of pathogens.</title>
        <authorList>
            <person name="Haridas S."/>
            <person name="Albert R."/>
            <person name="Binder M."/>
            <person name="Bloem J."/>
            <person name="Labutti K."/>
            <person name="Salamov A."/>
            <person name="Andreopoulos B."/>
            <person name="Baker S."/>
            <person name="Barry K."/>
            <person name="Bills G."/>
            <person name="Bluhm B."/>
            <person name="Cannon C."/>
            <person name="Castanera R."/>
            <person name="Culley D."/>
            <person name="Daum C."/>
            <person name="Ezra D."/>
            <person name="Gonzalez J."/>
            <person name="Henrissat B."/>
            <person name="Kuo A."/>
            <person name="Liang C."/>
            <person name="Lipzen A."/>
            <person name="Lutzoni F."/>
            <person name="Magnuson J."/>
            <person name="Mondo S."/>
            <person name="Nolan M."/>
            <person name="Ohm R."/>
            <person name="Pangilinan J."/>
            <person name="Park H.-J."/>
            <person name="Ramirez L."/>
            <person name="Alfaro M."/>
            <person name="Sun H."/>
            <person name="Tritt A."/>
            <person name="Yoshinaga Y."/>
            <person name="Zwiers L.-H."/>
            <person name="Turgeon B."/>
            <person name="Goodwin S."/>
            <person name="Spatafora J."/>
            <person name="Crous P."/>
            <person name="Grigoriev I."/>
        </authorList>
    </citation>
    <scope>NUCLEOTIDE SEQUENCE</scope>
    <source>
        <strain evidence="1">ATCC 200398</strain>
    </source>
</reference>
<evidence type="ECO:0000313" key="2">
    <source>
        <dbReference type="Proteomes" id="UP000799755"/>
    </source>
</evidence>
<protein>
    <submittedName>
        <fullName evidence="1">Uncharacterized protein</fullName>
    </submittedName>
</protein>
<evidence type="ECO:0000313" key="1">
    <source>
        <dbReference type="EMBL" id="KAF2472746.1"/>
    </source>
</evidence>
<gene>
    <name evidence="1" type="ORF">BDR25DRAFT_11247</name>
</gene>
<dbReference type="Proteomes" id="UP000799755">
    <property type="component" value="Unassembled WGS sequence"/>
</dbReference>
<proteinExistence type="predicted"/>
<name>A0ACB6R2T2_9PLEO</name>
<dbReference type="EMBL" id="MU003501">
    <property type="protein sequence ID" value="KAF2472746.1"/>
    <property type="molecule type" value="Genomic_DNA"/>
</dbReference>
<accession>A0ACB6R2T2</accession>